<sequence length="461" mass="48536">MCDTSDASQSMQDAVERGEDTLPAAAGAARPGTTRRRFIGGSLAALASSELGLGRALAAATASGPATIDLWLGVGPDSAKVYRQLLDRFHAANPDITVRVNSFGEYEPLQTALQAAIAGKRPPAIAQIGFDVIQYAARFLPHLKVDAAAAAAGVDGAHFLADSFSPQMLSLGRVNGQDVLPQLIGSPYLFYNRDVLSAAGIEQAPDTWPALRTVAQRVTAKTGKPCFSMAEKGYFWAYQGLIESNGALLLAREGDRYVTQIDQPGAIEAMQLMADMVLEDKSALYLGDAQAGVDYQNGNLPMMIGFSSQVAGAVAAGKFRVGTAPLPAWPGKARRIPMAGSGFMVFDVGDAPAQAAAWRLVAFFCDPAVQAAFTKGTGYPPTRLGVAEDPAYLGPFYKDNPLFGPDIAQLAVAVPWISFPGRNGPQALQVLDETRDHIFSGESVAAVMKAAAGQINDLINS</sequence>
<feature type="compositionally biased region" description="Polar residues" evidence="4">
    <location>
        <begin position="1"/>
        <end position="12"/>
    </location>
</feature>
<gene>
    <name evidence="5" type="ORF">QO011_006435</name>
</gene>
<proteinExistence type="inferred from homology"/>
<dbReference type="Proteomes" id="UP001242480">
    <property type="component" value="Unassembled WGS sequence"/>
</dbReference>
<evidence type="ECO:0000256" key="2">
    <source>
        <dbReference type="ARBA" id="ARBA00008520"/>
    </source>
</evidence>
<dbReference type="InterPro" id="IPR006311">
    <property type="entry name" value="TAT_signal"/>
</dbReference>
<accession>A0ABU0JJF6</accession>
<keyword evidence="6" id="KW-1185">Reference proteome</keyword>
<comment type="similarity">
    <text evidence="2">Belongs to the bacterial solute-binding protein 1 family.</text>
</comment>
<dbReference type="PANTHER" id="PTHR43649:SF12">
    <property type="entry name" value="DIACETYLCHITOBIOSE BINDING PROTEIN DASA"/>
    <property type="match status" value="1"/>
</dbReference>
<dbReference type="SUPFAM" id="SSF53850">
    <property type="entry name" value="Periplasmic binding protein-like II"/>
    <property type="match status" value="1"/>
</dbReference>
<dbReference type="RefSeq" id="WP_307281615.1">
    <property type="nucleotide sequence ID" value="NZ_JAUSVX010000016.1"/>
</dbReference>
<dbReference type="InterPro" id="IPR006059">
    <property type="entry name" value="SBP"/>
</dbReference>
<evidence type="ECO:0000256" key="4">
    <source>
        <dbReference type="SAM" id="MobiDB-lite"/>
    </source>
</evidence>
<dbReference type="EMBL" id="JAUSVX010000016">
    <property type="protein sequence ID" value="MDQ0473399.1"/>
    <property type="molecule type" value="Genomic_DNA"/>
</dbReference>
<dbReference type="Gene3D" id="3.40.190.10">
    <property type="entry name" value="Periplasmic binding protein-like II"/>
    <property type="match status" value="1"/>
</dbReference>
<feature type="region of interest" description="Disordered" evidence="4">
    <location>
        <begin position="1"/>
        <end position="30"/>
    </location>
</feature>
<evidence type="ECO:0000256" key="1">
    <source>
        <dbReference type="ARBA" id="ARBA00004418"/>
    </source>
</evidence>
<organism evidence="5 6">
    <name type="scientific">Labrys wisconsinensis</name>
    <dbReference type="NCBI Taxonomy" id="425677"/>
    <lineage>
        <taxon>Bacteria</taxon>
        <taxon>Pseudomonadati</taxon>
        <taxon>Pseudomonadota</taxon>
        <taxon>Alphaproteobacteria</taxon>
        <taxon>Hyphomicrobiales</taxon>
        <taxon>Xanthobacteraceae</taxon>
        <taxon>Labrys</taxon>
    </lineage>
</organism>
<dbReference type="PROSITE" id="PS51318">
    <property type="entry name" value="TAT"/>
    <property type="match status" value="1"/>
</dbReference>
<comment type="caution">
    <text evidence="5">The sequence shown here is derived from an EMBL/GenBank/DDBJ whole genome shotgun (WGS) entry which is preliminary data.</text>
</comment>
<evidence type="ECO:0000313" key="6">
    <source>
        <dbReference type="Proteomes" id="UP001242480"/>
    </source>
</evidence>
<keyword evidence="5" id="KW-0762">Sugar transport</keyword>
<name>A0ABU0JJF6_9HYPH</name>
<dbReference type="PANTHER" id="PTHR43649">
    <property type="entry name" value="ARABINOSE-BINDING PROTEIN-RELATED"/>
    <property type="match status" value="1"/>
</dbReference>
<evidence type="ECO:0000313" key="5">
    <source>
        <dbReference type="EMBL" id="MDQ0473399.1"/>
    </source>
</evidence>
<dbReference type="InterPro" id="IPR050490">
    <property type="entry name" value="Bact_solute-bd_prot1"/>
</dbReference>
<keyword evidence="3" id="KW-0574">Periplasm</keyword>
<protein>
    <submittedName>
        <fullName evidence="5">Multiple sugar transport system substrate-binding protein</fullName>
    </submittedName>
</protein>
<keyword evidence="5" id="KW-0813">Transport</keyword>
<dbReference type="Pfam" id="PF13416">
    <property type="entry name" value="SBP_bac_8"/>
    <property type="match status" value="1"/>
</dbReference>
<comment type="subcellular location">
    <subcellularLocation>
        <location evidence="1">Periplasm</location>
    </subcellularLocation>
</comment>
<reference evidence="5 6" key="1">
    <citation type="submission" date="2023-07" db="EMBL/GenBank/DDBJ databases">
        <title>Genomic Encyclopedia of Type Strains, Phase IV (KMG-IV): sequencing the most valuable type-strain genomes for metagenomic binning, comparative biology and taxonomic classification.</title>
        <authorList>
            <person name="Goeker M."/>
        </authorList>
    </citation>
    <scope>NUCLEOTIDE SEQUENCE [LARGE SCALE GENOMIC DNA]</scope>
    <source>
        <strain evidence="5 6">DSM 19619</strain>
    </source>
</reference>
<evidence type="ECO:0000256" key="3">
    <source>
        <dbReference type="ARBA" id="ARBA00022764"/>
    </source>
</evidence>